<accession>A0A7W6WMN8</accession>
<comment type="caution">
    <text evidence="1">The sequence shown here is derived from an EMBL/GenBank/DDBJ whole genome shotgun (WGS) entry which is preliminary data.</text>
</comment>
<keyword evidence="2" id="KW-1185">Reference proteome</keyword>
<protein>
    <submittedName>
        <fullName evidence="1">CRISPR-associated helicase Cas3</fullName>
    </submittedName>
</protein>
<dbReference type="InterPro" id="IPR027417">
    <property type="entry name" value="P-loop_NTPase"/>
</dbReference>
<proteinExistence type="predicted"/>
<dbReference type="EMBL" id="JACIGI010000067">
    <property type="protein sequence ID" value="MBB4287938.1"/>
    <property type="molecule type" value="Genomic_DNA"/>
</dbReference>
<organism evidence="1 2">
    <name type="scientific">Roseospira goensis</name>
    <dbReference type="NCBI Taxonomy" id="391922"/>
    <lineage>
        <taxon>Bacteria</taxon>
        <taxon>Pseudomonadati</taxon>
        <taxon>Pseudomonadota</taxon>
        <taxon>Alphaproteobacteria</taxon>
        <taxon>Rhodospirillales</taxon>
        <taxon>Rhodospirillaceae</taxon>
        <taxon>Roseospira</taxon>
    </lineage>
</organism>
<dbReference type="Gene3D" id="3.40.50.300">
    <property type="entry name" value="P-loop containing nucleotide triphosphate hydrolases"/>
    <property type="match status" value="1"/>
</dbReference>
<dbReference type="AlphaFoldDB" id="A0A7W6WMN8"/>
<dbReference type="InterPro" id="IPR013444">
    <property type="entry name" value="Helicase_Cas3_CRISPR-ass_Anaes"/>
</dbReference>
<dbReference type="RefSeq" id="WP_184438174.1">
    <property type="nucleotide sequence ID" value="NZ_JACIGI010000067.1"/>
</dbReference>
<evidence type="ECO:0000313" key="1">
    <source>
        <dbReference type="EMBL" id="MBB4287938.1"/>
    </source>
</evidence>
<dbReference type="SUPFAM" id="SSF52540">
    <property type="entry name" value="P-loop containing nucleoside triphosphate hydrolases"/>
    <property type="match status" value="1"/>
</dbReference>
<gene>
    <name evidence="1" type="ORF">GGD88_003705</name>
</gene>
<sequence>MTRLHAIDFPAFFKDVHGFRPFLWQERFAREVFKTGLPDVIRVPTACGKTSVLDVALFRLALDADQPPANRKAPRRVCFVIDRRLVVDEVSEHARAIQAALEKNASPITAAVAARLKTLSADGETPLRIVRLRGGVYRDDGWAADPLTPTILISTVDQIGSRLLFRGYGVSRRSRPLQAGLLAFDTHLILDEAHLSDAFAETVGAIRRFKDWAEKPPLPASHGLGLTRMSATLPGEGRAFELTEADREDETLANRLDSLKPARLFAVQVETITKADWADRPGKARKQDRLNWQALGQEIITHANAIARQADEQSVRVIGVVVNRVATARQVFEALSNANAGEPERDAILLTGRIRPYDRDRLLKKWVHDGKSGRGGQRDGLTHW</sequence>
<dbReference type="Proteomes" id="UP000555728">
    <property type="component" value="Unassembled WGS sequence"/>
</dbReference>
<name>A0A7W6WMN8_9PROT</name>
<dbReference type="NCBIfam" id="TIGR02621">
    <property type="entry name" value="cas3_GSU0051"/>
    <property type="match status" value="1"/>
</dbReference>
<reference evidence="1 2" key="1">
    <citation type="submission" date="2020-08" db="EMBL/GenBank/DDBJ databases">
        <title>Genome sequencing of Purple Non-Sulfur Bacteria from various extreme environments.</title>
        <authorList>
            <person name="Mayer M."/>
        </authorList>
    </citation>
    <scope>NUCLEOTIDE SEQUENCE [LARGE SCALE GENOMIC DNA]</scope>
    <source>
        <strain evidence="1 2">JA135</strain>
    </source>
</reference>
<evidence type="ECO:0000313" key="2">
    <source>
        <dbReference type="Proteomes" id="UP000555728"/>
    </source>
</evidence>